<protein>
    <submittedName>
        <fullName evidence="2">Uncharacterized protein</fullName>
    </submittedName>
</protein>
<reference evidence="2 3" key="1">
    <citation type="journal article" date="2015" name="Genome Announc.">
        <title>Complete Genome Sequence of the Campylobacter ureolyticus Clinical Isolate RIGS 9880.</title>
        <authorList>
            <person name="Miller W.G."/>
            <person name="Yee E."/>
            <person name="On S.L."/>
            <person name="Andersen L.P."/>
            <person name="Bono J.L."/>
        </authorList>
    </citation>
    <scope>NUCLEOTIDE SEQUENCE [LARGE SCALE GENOMIC DNA]</scope>
    <source>
        <strain evidence="2 3">RIGS 9880</strain>
    </source>
</reference>
<keyword evidence="1" id="KW-1133">Transmembrane helix</keyword>
<feature type="transmembrane region" description="Helical" evidence="1">
    <location>
        <begin position="12"/>
        <end position="32"/>
    </location>
</feature>
<dbReference type="AlphaFoldDB" id="A0AAU8U5V8"/>
<evidence type="ECO:0000313" key="2">
    <source>
        <dbReference type="EMBL" id="AKT91353.1"/>
    </source>
</evidence>
<organism evidence="2 3">
    <name type="scientific">Campylobacter ureolyticus RIGS 9880</name>
    <dbReference type="NCBI Taxonomy" id="1032069"/>
    <lineage>
        <taxon>Bacteria</taxon>
        <taxon>Pseudomonadati</taxon>
        <taxon>Campylobacterota</taxon>
        <taxon>Epsilonproteobacteria</taxon>
        <taxon>Campylobacterales</taxon>
        <taxon>Campylobacteraceae</taxon>
        <taxon>Campylobacter</taxon>
    </lineage>
</organism>
<proteinExistence type="predicted"/>
<dbReference type="KEGG" id="cure:CUREO_1538"/>
<accession>A0AAU8U5V8</accession>
<evidence type="ECO:0000256" key="1">
    <source>
        <dbReference type="SAM" id="Phobius"/>
    </source>
</evidence>
<dbReference type="Proteomes" id="UP000063971">
    <property type="component" value="Chromosome"/>
</dbReference>
<keyword evidence="1" id="KW-0472">Membrane</keyword>
<keyword evidence="1" id="KW-0812">Transmembrane</keyword>
<sequence length="57" mass="7177">MQYLFTNFKTHWKIILTIFFMPAIFYILKLFYKKYEFIQEIETKIKNLFFTVLKNLN</sequence>
<name>A0AAU8U5V8_9BACT</name>
<evidence type="ECO:0000313" key="3">
    <source>
        <dbReference type="Proteomes" id="UP000063971"/>
    </source>
</evidence>
<dbReference type="EMBL" id="CP012195">
    <property type="protein sequence ID" value="AKT91353.1"/>
    <property type="molecule type" value="Genomic_DNA"/>
</dbReference>
<gene>
    <name evidence="2" type="ORF">CUREO_1538</name>
</gene>